<dbReference type="InterPro" id="IPR005490">
    <property type="entry name" value="LD_TPept_cat_dom"/>
</dbReference>
<dbReference type="EMBL" id="BAAFGK010000001">
    <property type="protein sequence ID" value="GAB0056046.1"/>
    <property type="molecule type" value="Genomic_DNA"/>
</dbReference>
<evidence type="ECO:0000256" key="1">
    <source>
        <dbReference type="ARBA" id="ARBA00004752"/>
    </source>
</evidence>
<dbReference type="SUPFAM" id="SSF141523">
    <property type="entry name" value="L,D-transpeptidase catalytic domain-like"/>
    <property type="match status" value="1"/>
</dbReference>
<evidence type="ECO:0000256" key="7">
    <source>
        <dbReference type="ARBA" id="ARBA00022984"/>
    </source>
</evidence>
<evidence type="ECO:0000256" key="6">
    <source>
        <dbReference type="ARBA" id="ARBA00022960"/>
    </source>
</evidence>
<keyword evidence="3" id="KW-0328">Glycosyltransferase</keyword>
<keyword evidence="5" id="KW-0378">Hydrolase</keyword>
<evidence type="ECO:0000313" key="11">
    <source>
        <dbReference type="EMBL" id="GAB0056046.1"/>
    </source>
</evidence>
<dbReference type="PANTHER" id="PTHR30582">
    <property type="entry name" value="L,D-TRANSPEPTIDASE"/>
    <property type="match status" value="1"/>
</dbReference>
<dbReference type="InterPro" id="IPR050979">
    <property type="entry name" value="LD-transpeptidase"/>
</dbReference>
<reference evidence="11 12" key="1">
    <citation type="submission" date="2024-09" db="EMBL/GenBank/DDBJ databases">
        <title>Draft genome sequence of Candidatus Magnetaquicoccaceae bacterium FCR-1.</title>
        <authorList>
            <person name="Shimoshige H."/>
            <person name="Shimamura S."/>
            <person name="Taoka A."/>
            <person name="Kobayashi H."/>
            <person name="Maekawa T."/>
        </authorList>
    </citation>
    <scope>NUCLEOTIDE SEQUENCE [LARGE SCALE GENOMIC DNA]</scope>
    <source>
        <strain evidence="11 12">FCR-1</strain>
    </source>
</reference>
<dbReference type="RefSeq" id="WP_420903756.1">
    <property type="nucleotide sequence ID" value="NZ_BAAFGK010000001.1"/>
</dbReference>
<evidence type="ECO:0000259" key="10">
    <source>
        <dbReference type="PROSITE" id="PS52029"/>
    </source>
</evidence>
<dbReference type="CDD" id="cd16913">
    <property type="entry name" value="YkuD_like"/>
    <property type="match status" value="1"/>
</dbReference>
<evidence type="ECO:0000313" key="12">
    <source>
        <dbReference type="Proteomes" id="UP001628193"/>
    </source>
</evidence>
<keyword evidence="7 9" id="KW-0573">Peptidoglycan synthesis</keyword>
<keyword evidence="8 9" id="KW-0961">Cell wall biogenesis/degradation</keyword>
<keyword evidence="6 9" id="KW-0133">Cell shape</keyword>
<dbReference type="Proteomes" id="UP001628193">
    <property type="component" value="Unassembled WGS sequence"/>
</dbReference>
<keyword evidence="12" id="KW-1185">Reference proteome</keyword>
<feature type="active site" description="Nucleophile" evidence="9">
    <location>
        <position position="160"/>
    </location>
</feature>
<dbReference type="PROSITE" id="PS52029">
    <property type="entry name" value="LD_TPASE"/>
    <property type="match status" value="1"/>
</dbReference>
<evidence type="ECO:0000256" key="9">
    <source>
        <dbReference type="PROSITE-ProRule" id="PRU01373"/>
    </source>
</evidence>
<dbReference type="InterPro" id="IPR038063">
    <property type="entry name" value="Transpep_catalytic_dom"/>
</dbReference>
<name>A0ABQ0C588_9PROT</name>
<feature type="active site" description="Proton donor/acceptor" evidence="9">
    <location>
        <position position="144"/>
    </location>
</feature>
<keyword evidence="4" id="KW-0808">Transferase</keyword>
<evidence type="ECO:0000256" key="2">
    <source>
        <dbReference type="ARBA" id="ARBA00005992"/>
    </source>
</evidence>
<evidence type="ECO:0000256" key="3">
    <source>
        <dbReference type="ARBA" id="ARBA00022676"/>
    </source>
</evidence>
<dbReference type="Gene3D" id="2.40.440.10">
    <property type="entry name" value="L,D-transpeptidase catalytic domain-like"/>
    <property type="match status" value="1"/>
</dbReference>
<gene>
    <name evidence="11" type="ORF">SIID45300_00345</name>
</gene>
<feature type="domain" description="L,D-TPase catalytic" evidence="10">
    <location>
        <begin position="22"/>
        <end position="184"/>
    </location>
</feature>
<comment type="pathway">
    <text evidence="1 9">Cell wall biogenesis; peptidoglycan biosynthesis.</text>
</comment>
<organism evidence="11 12">
    <name type="scientific">Candidatus Magnetaquiglobus chichijimensis</name>
    <dbReference type="NCBI Taxonomy" id="3141448"/>
    <lineage>
        <taxon>Bacteria</taxon>
        <taxon>Pseudomonadati</taxon>
        <taxon>Pseudomonadota</taxon>
        <taxon>Magnetococcia</taxon>
        <taxon>Magnetococcales</taxon>
        <taxon>Candidatus Magnetaquicoccaceae</taxon>
        <taxon>Candidatus Magnetaquiglobus</taxon>
    </lineage>
</organism>
<sequence>MSKSLARIRNRLRMAGWDGIQSAIVVFGGAQRLRLLGRLDAHGRTLPKPARRIWPVSTGLTGFGCQQDSGRTPTGMHRIGAMIGADAPLGMVFKSRQATGEIVSPGVRREGDFITSRILWLEGLEPGHNQGPGLDSRERYIYIHGTPHAARLGTPASAGCVRMRDTHVARLFKKVGTGTLVYILPPEKPGR</sequence>
<accession>A0ABQ0C588</accession>
<evidence type="ECO:0000256" key="5">
    <source>
        <dbReference type="ARBA" id="ARBA00022801"/>
    </source>
</evidence>
<dbReference type="PANTHER" id="PTHR30582:SF24">
    <property type="entry name" value="L,D-TRANSPEPTIDASE ERFK_SRFK-RELATED"/>
    <property type="match status" value="1"/>
</dbReference>
<protein>
    <recommendedName>
        <fullName evidence="10">L,D-TPase catalytic domain-containing protein</fullName>
    </recommendedName>
</protein>
<comment type="caution">
    <text evidence="11">The sequence shown here is derived from an EMBL/GenBank/DDBJ whole genome shotgun (WGS) entry which is preliminary data.</text>
</comment>
<comment type="similarity">
    <text evidence="2">Belongs to the YkuD family.</text>
</comment>
<dbReference type="Pfam" id="PF03734">
    <property type="entry name" value="YkuD"/>
    <property type="match status" value="1"/>
</dbReference>
<evidence type="ECO:0000256" key="4">
    <source>
        <dbReference type="ARBA" id="ARBA00022679"/>
    </source>
</evidence>
<evidence type="ECO:0000256" key="8">
    <source>
        <dbReference type="ARBA" id="ARBA00023316"/>
    </source>
</evidence>
<proteinExistence type="inferred from homology"/>